<reference evidence="2" key="1">
    <citation type="submission" date="2019-09" db="EMBL/GenBank/DDBJ databases">
        <title>Draft genome information of white flower Hibiscus syriacus.</title>
        <authorList>
            <person name="Kim Y.-M."/>
        </authorList>
    </citation>
    <scope>NUCLEOTIDE SEQUENCE [LARGE SCALE GENOMIC DNA]</scope>
    <source>
        <strain evidence="2">YM2019G1</strain>
    </source>
</reference>
<evidence type="ECO:0000313" key="2">
    <source>
        <dbReference type="EMBL" id="KAE8712291.1"/>
    </source>
</evidence>
<dbReference type="Gene3D" id="2.170.15.10">
    <property type="entry name" value="Proaerolysin, chain A, domain 3"/>
    <property type="match status" value="1"/>
</dbReference>
<dbReference type="AlphaFoldDB" id="A0A6A3B7E9"/>
<dbReference type="Gene3D" id="2.80.10.50">
    <property type="match status" value="2"/>
</dbReference>
<evidence type="ECO:0000259" key="1">
    <source>
        <dbReference type="SMART" id="SM00791"/>
    </source>
</evidence>
<dbReference type="PANTHER" id="PTHR39244:SF5">
    <property type="entry name" value="NATTERIN-3-LIKE"/>
    <property type="match status" value="1"/>
</dbReference>
<dbReference type="CDD" id="cd20216">
    <property type="entry name" value="PFM_HFR-2-like"/>
    <property type="match status" value="1"/>
</dbReference>
<dbReference type="PANTHER" id="PTHR39244">
    <property type="entry name" value="NATTERIN-4"/>
    <property type="match status" value="1"/>
</dbReference>
<dbReference type="InterPro" id="IPR004991">
    <property type="entry name" value="Aerolysin-like"/>
</dbReference>
<dbReference type="Pfam" id="PF03318">
    <property type="entry name" value="ETX_MTX2"/>
    <property type="match status" value="1"/>
</dbReference>
<dbReference type="SUPFAM" id="SSF50382">
    <property type="entry name" value="Agglutinin"/>
    <property type="match status" value="2"/>
</dbReference>
<keyword evidence="3" id="KW-1185">Reference proteome</keyword>
<accession>A0A6A3B7E9</accession>
<gene>
    <name evidence="2" type="ORF">F3Y22_tig00110258pilonHSYRG00102</name>
</gene>
<dbReference type="SUPFAM" id="SSF56973">
    <property type="entry name" value="Aerolisin/ETX pore-forming domain"/>
    <property type="match status" value="1"/>
</dbReference>
<feature type="domain" description="Agglutinin" evidence="1">
    <location>
        <begin position="7"/>
        <end position="164"/>
    </location>
</feature>
<feature type="domain" description="Agglutinin" evidence="1">
    <location>
        <begin position="169"/>
        <end position="305"/>
    </location>
</feature>
<comment type="caution">
    <text evidence="2">The sequence shown here is derived from an EMBL/GenBank/DDBJ whole genome shotgun (WGS) entry which is preliminary data.</text>
</comment>
<organism evidence="2 3">
    <name type="scientific">Hibiscus syriacus</name>
    <name type="common">Rose of Sharon</name>
    <dbReference type="NCBI Taxonomy" id="106335"/>
    <lineage>
        <taxon>Eukaryota</taxon>
        <taxon>Viridiplantae</taxon>
        <taxon>Streptophyta</taxon>
        <taxon>Embryophyta</taxon>
        <taxon>Tracheophyta</taxon>
        <taxon>Spermatophyta</taxon>
        <taxon>Magnoliopsida</taxon>
        <taxon>eudicotyledons</taxon>
        <taxon>Gunneridae</taxon>
        <taxon>Pentapetalae</taxon>
        <taxon>rosids</taxon>
        <taxon>malvids</taxon>
        <taxon>Malvales</taxon>
        <taxon>Malvaceae</taxon>
        <taxon>Malvoideae</taxon>
        <taxon>Hibiscus</taxon>
    </lineage>
</organism>
<dbReference type="SMART" id="SM00791">
    <property type="entry name" value="Agglutinin"/>
    <property type="match status" value="2"/>
</dbReference>
<dbReference type="InterPro" id="IPR036242">
    <property type="entry name" value="Agglutinin_dom_sf"/>
</dbReference>
<evidence type="ECO:0000313" key="3">
    <source>
        <dbReference type="Proteomes" id="UP000436088"/>
    </source>
</evidence>
<dbReference type="InterPro" id="IPR008998">
    <property type="entry name" value="Agglutinin"/>
</dbReference>
<protein>
    <recommendedName>
        <fullName evidence="1">Agglutinin domain-containing protein</fullName>
    </recommendedName>
</protein>
<name>A0A6A3B7E9_HIBSY</name>
<proteinExistence type="predicted"/>
<dbReference type="Proteomes" id="UP000436088">
    <property type="component" value="Unassembled WGS sequence"/>
</dbReference>
<dbReference type="InterPro" id="IPR053237">
    <property type="entry name" value="Natterin_C"/>
</dbReference>
<sequence>MELGPKIAFPQFIVVQSNDKTDYLSYTRGGDTDGYLRFFEYHVLNPYAKFEVEFSTNDMVHIRSCQNNKYWERTKNLSLTGSTSSQYWITATAGKKEEDQSKESCTLFQVIFVNAAQNTVRFRHVQSGCYLCLWRWDNPTYTCSVLANYKTYDGQSGDIFTIVDWSSLVILPKYVAFKGDTGKYLALRSIEGHEYLQFITEDIGDPTVACEVLQMSDGTIQIWQISNRRWWRRSPNWIWADLFDILPYQFKECTFSPVKVDDQTIGLINMGNNYFCKRLTTEGKTDCLNAAATTVTKEARLTVVEAVLTREIYGVRYDLDDARVYDESILSLDEKSSINWSTEQTSTLELQLSYTETRSSSWKANISLKLGVKSTMEFKIPLIFEGKIELSGEFQSGVEWGSTTTVTTVVQAVHKVTVPPMTEATVTVLATNGKCDVPFTYLQRDTLFNGKTVLSEVKGGVFTGANYYNINFVTRNKKLE</sequence>
<dbReference type="EMBL" id="VEPZ02000898">
    <property type="protein sequence ID" value="KAE8712291.1"/>
    <property type="molecule type" value="Genomic_DNA"/>
</dbReference>
<dbReference type="Pfam" id="PF07468">
    <property type="entry name" value="Agglutinin"/>
    <property type="match status" value="2"/>
</dbReference>